<dbReference type="PANTHER" id="PTHR43811:SF23">
    <property type="entry name" value="FKBP-TYPE 22 KDA PEPTIDYL-PROLYL CIS-TRANS ISOMERASE"/>
    <property type="match status" value="1"/>
</dbReference>
<dbReference type="NCBIfam" id="NF008602">
    <property type="entry name" value="PRK11570.1"/>
    <property type="match status" value="1"/>
</dbReference>
<dbReference type="InterPro" id="IPR001179">
    <property type="entry name" value="PPIase_FKBP_dom"/>
</dbReference>
<evidence type="ECO:0000259" key="7">
    <source>
        <dbReference type="PROSITE" id="PS50059"/>
    </source>
</evidence>
<comment type="similarity">
    <text evidence="2 6">Belongs to the FKBP-type PPIase family.</text>
</comment>
<dbReference type="Proteomes" id="UP000065261">
    <property type="component" value="Chromosome I"/>
</dbReference>
<dbReference type="KEGG" id="ptn:PTRA_a1779"/>
<dbReference type="EC" id="5.2.1.8" evidence="6"/>
<dbReference type="Gene3D" id="1.10.287.460">
    <property type="entry name" value="Peptidyl-prolyl cis-trans isomerase, FKBP-type, N-terminal domain"/>
    <property type="match status" value="1"/>
</dbReference>
<dbReference type="InterPro" id="IPR036944">
    <property type="entry name" value="PPIase_FKBP_N_sf"/>
</dbReference>
<gene>
    <name evidence="8" type="primary">fklB</name>
    <name evidence="8" type="ORF">PTRA_a1779</name>
</gene>
<protein>
    <recommendedName>
        <fullName evidence="6">Peptidyl-prolyl cis-trans isomerase</fullName>
        <ecNumber evidence="6">5.2.1.8</ecNumber>
    </recommendedName>
</protein>
<dbReference type="GO" id="GO:0003755">
    <property type="term" value="F:peptidyl-prolyl cis-trans isomerase activity"/>
    <property type="evidence" value="ECO:0007669"/>
    <property type="project" value="UniProtKB-UniRule"/>
</dbReference>
<dbReference type="InterPro" id="IPR046357">
    <property type="entry name" value="PPIase_dom_sf"/>
</dbReference>
<dbReference type="Pfam" id="PF01346">
    <property type="entry name" value="FKBP_N"/>
    <property type="match status" value="1"/>
</dbReference>
<evidence type="ECO:0000313" key="8">
    <source>
        <dbReference type="EMBL" id="ALS32940.1"/>
    </source>
</evidence>
<dbReference type="SUPFAM" id="SSF54534">
    <property type="entry name" value="FKBP-like"/>
    <property type="match status" value="1"/>
</dbReference>
<keyword evidence="3 5" id="KW-0697">Rotamase</keyword>
<dbReference type="PANTHER" id="PTHR43811">
    <property type="entry name" value="FKBP-TYPE PEPTIDYL-PROLYL CIS-TRANS ISOMERASE FKPA"/>
    <property type="match status" value="1"/>
</dbReference>
<dbReference type="OrthoDB" id="9814548at2"/>
<dbReference type="Gene3D" id="3.10.50.40">
    <property type="match status" value="1"/>
</dbReference>
<evidence type="ECO:0000313" key="9">
    <source>
        <dbReference type="Proteomes" id="UP000065261"/>
    </source>
</evidence>
<organism evidence="8">
    <name type="scientific">Pseudoalteromonas translucida KMM 520</name>
    <dbReference type="NCBI Taxonomy" id="1315283"/>
    <lineage>
        <taxon>Bacteria</taxon>
        <taxon>Pseudomonadati</taxon>
        <taxon>Pseudomonadota</taxon>
        <taxon>Gammaproteobacteria</taxon>
        <taxon>Alteromonadales</taxon>
        <taxon>Pseudoalteromonadaceae</taxon>
        <taxon>Pseudoalteromonas</taxon>
    </lineage>
</organism>
<keyword evidence="4 5" id="KW-0413">Isomerase</keyword>
<dbReference type="GO" id="GO:0006457">
    <property type="term" value="P:protein folding"/>
    <property type="evidence" value="ECO:0007669"/>
    <property type="project" value="InterPro"/>
</dbReference>
<evidence type="ECO:0000256" key="3">
    <source>
        <dbReference type="ARBA" id="ARBA00023110"/>
    </source>
</evidence>
<evidence type="ECO:0000256" key="5">
    <source>
        <dbReference type="PROSITE-ProRule" id="PRU00277"/>
    </source>
</evidence>
<dbReference type="GeneID" id="300941624"/>
<evidence type="ECO:0000256" key="1">
    <source>
        <dbReference type="ARBA" id="ARBA00000971"/>
    </source>
</evidence>
<dbReference type="PATRIC" id="fig|1315283.4.peg.1534"/>
<dbReference type="AlphaFoldDB" id="A0A0U2V550"/>
<accession>A0A0U2V550</accession>
<dbReference type="RefSeq" id="WP_011328094.1">
    <property type="nucleotide sequence ID" value="NZ_CP011034.1"/>
</dbReference>
<evidence type="ECO:0000256" key="4">
    <source>
        <dbReference type="ARBA" id="ARBA00023235"/>
    </source>
</evidence>
<sequence length="206" mass="22517">MSDNFTTDAEKASYGIGLQMGEQLKSNPFEGLNLNSVFEGMKDAYAGSAFQVEIPEIQAAFEKINEEIQARREQESQVLAAEGIAFLEENAKRPEITVTESGLQYEVITTGEGDKPTAESTVRVDYHGTLINGTVFDSSYERGQPAEFPVGGVIKGWTEALQMMPAGTKWRLYVPHDLAYGERGAGAAIAPYSTLVFDVELHEIIA</sequence>
<evidence type="ECO:0000256" key="6">
    <source>
        <dbReference type="RuleBase" id="RU003915"/>
    </source>
</evidence>
<dbReference type="FunFam" id="3.10.50.40:FF:000004">
    <property type="entry name" value="Peptidyl-prolyl cis-trans isomerase"/>
    <property type="match status" value="1"/>
</dbReference>
<dbReference type="PROSITE" id="PS50059">
    <property type="entry name" value="FKBP_PPIASE"/>
    <property type="match status" value="1"/>
</dbReference>
<evidence type="ECO:0000256" key="2">
    <source>
        <dbReference type="ARBA" id="ARBA00006577"/>
    </source>
</evidence>
<feature type="domain" description="PPIase FKBP-type" evidence="7">
    <location>
        <begin position="119"/>
        <end position="205"/>
    </location>
</feature>
<proteinExistence type="inferred from homology"/>
<reference evidence="8 9" key="1">
    <citation type="submission" date="2015-03" db="EMBL/GenBank/DDBJ databases">
        <authorList>
            <person name="Murphy D."/>
        </authorList>
    </citation>
    <scope>NUCLEOTIDE SEQUENCE [LARGE SCALE GENOMIC DNA]</scope>
    <source>
        <strain evidence="8 9">KMM 520</strain>
    </source>
</reference>
<comment type="catalytic activity">
    <reaction evidence="1 5 6">
        <text>[protein]-peptidylproline (omega=180) = [protein]-peptidylproline (omega=0)</text>
        <dbReference type="Rhea" id="RHEA:16237"/>
        <dbReference type="Rhea" id="RHEA-COMP:10747"/>
        <dbReference type="Rhea" id="RHEA-COMP:10748"/>
        <dbReference type="ChEBI" id="CHEBI:83833"/>
        <dbReference type="ChEBI" id="CHEBI:83834"/>
        <dbReference type="EC" id="5.2.1.8"/>
    </reaction>
</comment>
<dbReference type="EMBL" id="CP011034">
    <property type="protein sequence ID" value="ALS32940.1"/>
    <property type="molecule type" value="Genomic_DNA"/>
</dbReference>
<dbReference type="Pfam" id="PF00254">
    <property type="entry name" value="FKBP_C"/>
    <property type="match status" value="1"/>
</dbReference>
<dbReference type="InterPro" id="IPR000774">
    <property type="entry name" value="PPIase_FKBP_N"/>
</dbReference>
<name>A0A0U2V550_9GAMM</name>